<evidence type="ECO:0008006" key="3">
    <source>
        <dbReference type="Google" id="ProtNLM"/>
    </source>
</evidence>
<evidence type="ECO:0000313" key="2">
    <source>
        <dbReference type="Proteomes" id="UP001628646"/>
    </source>
</evidence>
<gene>
    <name evidence="1" type="ORF">ACJ8NA_07635</name>
</gene>
<accession>A0ABW8W4J3</accession>
<protein>
    <recommendedName>
        <fullName evidence="3">DUF2971 domain-containing protein</fullName>
    </recommendedName>
</protein>
<dbReference type="EMBL" id="JBJNUY010000002">
    <property type="protein sequence ID" value="MFL8998528.1"/>
    <property type="molecule type" value="Genomic_DNA"/>
</dbReference>
<proteinExistence type="predicted"/>
<dbReference type="RefSeq" id="WP_407801525.1">
    <property type="nucleotide sequence ID" value="NZ_JBJNUX010000013.1"/>
</dbReference>
<sequence>MSCKDESLFHYSDIGAIASIIKNKKLWLTNIGFLNDYEEMVEGVRCILNQSKKYDFSECSYIAENFSKGFLMGVLGSLSADMDSFIFTCSFSRASNLLSQWRGYGNFAVEFSRKSIEIEHSLVECVYTQVKKNRVAKQLIGEVVGEFRNWNQESYGEYQYDPAIAKLRIGAAAFKNRHFEAEHEVRLIVSGADVKSSVLHRSRGNYLVPYIELPIGSESISAIHIGPIADQSLAERSLKSLLRSCDMGHIPIYKSNIPYRA</sequence>
<evidence type="ECO:0000313" key="1">
    <source>
        <dbReference type="EMBL" id="MFL8998528.1"/>
    </source>
</evidence>
<comment type="caution">
    <text evidence="1">The sequence shown here is derived from an EMBL/GenBank/DDBJ whole genome shotgun (WGS) entry which is preliminary data.</text>
</comment>
<reference evidence="1 2" key="1">
    <citation type="submission" date="2024-12" db="EMBL/GenBank/DDBJ databases">
        <title>Pseudomonas species isolated from Lotus nodules promote plant growth.</title>
        <authorList>
            <person name="Yu Y.-H."/>
            <person name="Kurtenbach J."/>
            <person name="Crosbie D."/>
            <person name="Brachmann A."/>
            <person name="Marin M."/>
        </authorList>
    </citation>
    <scope>NUCLEOTIDE SEQUENCE [LARGE SCALE GENOMIC DNA]</scope>
    <source>
        <strain evidence="1 2">PLb11B</strain>
    </source>
</reference>
<dbReference type="Proteomes" id="UP001628646">
    <property type="component" value="Unassembled WGS sequence"/>
</dbReference>
<name>A0ABW8W4J3_9PSED</name>
<keyword evidence="2" id="KW-1185">Reference proteome</keyword>
<organism evidence="1 2">
    <name type="scientific">Pseudomonas azerbaijanorientalis</name>
    <dbReference type="NCBI Taxonomy" id="2842350"/>
    <lineage>
        <taxon>Bacteria</taxon>
        <taxon>Pseudomonadati</taxon>
        <taxon>Pseudomonadota</taxon>
        <taxon>Gammaproteobacteria</taxon>
        <taxon>Pseudomonadales</taxon>
        <taxon>Pseudomonadaceae</taxon>
        <taxon>Pseudomonas</taxon>
    </lineage>
</organism>